<dbReference type="AlphaFoldDB" id="A0A1G1XQM1"/>
<feature type="transmembrane region" description="Helical" evidence="1">
    <location>
        <begin position="140"/>
        <end position="161"/>
    </location>
</feature>
<dbReference type="PANTHER" id="PTHR31272:SF9">
    <property type="entry name" value="BLL1027 PROTEIN"/>
    <property type="match status" value="1"/>
</dbReference>
<organism evidence="2 3">
    <name type="scientific">Candidatus Buchananbacteria bacterium RBG_13_39_9</name>
    <dbReference type="NCBI Taxonomy" id="1797531"/>
    <lineage>
        <taxon>Bacteria</taxon>
        <taxon>Candidatus Buchananiibacteriota</taxon>
    </lineage>
</organism>
<dbReference type="EMBL" id="MHIA01000016">
    <property type="protein sequence ID" value="OGY42224.1"/>
    <property type="molecule type" value="Genomic_DNA"/>
</dbReference>
<feature type="transmembrane region" description="Helical" evidence="1">
    <location>
        <begin position="182"/>
        <end position="201"/>
    </location>
</feature>
<dbReference type="InterPro" id="IPR021315">
    <property type="entry name" value="Gap/Sap"/>
</dbReference>
<evidence type="ECO:0000313" key="2">
    <source>
        <dbReference type="EMBL" id="OGY42224.1"/>
    </source>
</evidence>
<comment type="caution">
    <text evidence="2">The sequence shown here is derived from an EMBL/GenBank/DDBJ whole genome shotgun (WGS) entry which is preliminary data.</text>
</comment>
<keyword evidence="1" id="KW-1133">Transmembrane helix</keyword>
<keyword evidence="1" id="KW-0472">Membrane</keyword>
<protein>
    <submittedName>
        <fullName evidence="2">Uncharacterized protein</fullName>
    </submittedName>
</protein>
<dbReference type="Pfam" id="PF11139">
    <property type="entry name" value="SfLAP"/>
    <property type="match status" value="1"/>
</dbReference>
<feature type="transmembrane region" description="Helical" evidence="1">
    <location>
        <begin position="231"/>
        <end position="248"/>
    </location>
</feature>
<reference evidence="2 3" key="1">
    <citation type="journal article" date="2016" name="Nat. Commun.">
        <title>Thousands of microbial genomes shed light on interconnected biogeochemical processes in an aquifer system.</title>
        <authorList>
            <person name="Anantharaman K."/>
            <person name="Brown C.T."/>
            <person name="Hug L.A."/>
            <person name="Sharon I."/>
            <person name="Castelle C.J."/>
            <person name="Probst A.J."/>
            <person name="Thomas B.C."/>
            <person name="Singh A."/>
            <person name="Wilkins M.J."/>
            <person name="Karaoz U."/>
            <person name="Brodie E.L."/>
            <person name="Williams K.H."/>
            <person name="Hubbard S.S."/>
            <person name="Banfield J.F."/>
        </authorList>
    </citation>
    <scope>NUCLEOTIDE SEQUENCE [LARGE SCALE GENOMIC DNA]</scope>
</reference>
<proteinExistence type="predicted"/>
<accession>A0A1G1XQM1</accession>
<keyword evidence="1" id="KW-0812">Transmembrane</keyword>
<feature type="transmembrane region" description="Helical" evidence="1">
    <location>
        <begin position="268"/>
        <end position="286"/>
    </location>
</feature>
<name>A0A1G1XQM1_9BACT</name>
<sequence length="287" mass="32277">MKNNYKIILLLLVLFMIPLLFFGIGHVLAEQPNSNVCVAGNNGCNQQGLQLATMLENRGISFALIATAGLLDGINPCAIGMLILLLGYLMVFSHEPHRMVRLGLIYIVTVFITYFLIGILFSQIVYQLLAQSWYQELSHIIKYIIIVVIWVAALINIKDFFAYGKWFSLGVSKGKVPLLLKLIKKVDWHATILLGMAVTVFELPCSLPLYVGSIAIMTATFHYLRTIGYLLVYNLMFVTPLIIVYAILVKTHHIFEAKDVQEKFNKWMKLSMGIAQVLIGIGLLLLK</sequence>
<dbReference type="Proteomes" id="UP000176260">
    <property type="component" value="Unassembled WGS sequence"/>
</dbReference>
<dbReference type="PANTHER" id="PTHR31272">
    <property type="entry name" value="CYTOCHROME C-TYPE BIOGENESIS PROTEIN HI_1454-RELATED"/>
    <property type="match status" value="1"/>
</dbReference>
<dbReference type="InterPro" id="IPR051790">
    <property type="entry name" value="Cytochrome_c-biogenesis_DsbD"/>
</dbReference>
<evidence type="ECO:0000313" key="3">
    <source>
        <dbReference type="Proteomes" id="UP000176260"/>
    </source>
</evidence>
<gene>
    <name evidence="2" type="ORF">A2Y67_01775</name>
</gene>
<evidence type="ECO:0000256" key="1">
    <source>
        <dbReference type="SAM" id="Phobius"/>
    </source>
</evidence>
<feature type="transmembrane region" description="Helical" evidence="1">
    <location>
        <begin position="104"/>
        <end position="128"/>
    </location>
</feature>
<feature type="transmembrane region" description="Helical" evidence="1">
    <location>
        <begin position="59"/>
        <end position="92"/>
    </location>
</feature>